<dbReference type="Proteomes" id="UP000280344">
    <property type="component" value="Chromosome"/>
</dbReference>
<accession>A0A3S9PZY3</accession>
<dbReference type="OrthoDB" id="9798761at2"/>
<evidence type="ECO:0008006" key="3">
    <source>
        <dbReference type="Google" id="ProtNLM"/>
    </source>
</evidence>
<proteinExistence type="predicted"/>
<dbReference type="EMBL" id="CP034593">
    <property type="protein sequence ID" value="AZQ77878.1"/>
    <property type="molecule type" value="Genomic_DNA"/>
</dbReference>
<dbReference type="GO" id="GO:0003676">
    <property type="term" value="F:nucleic acid binding"/>
    <property type="evidence" value="ECO:0007669"/>
    <property type="project" value="InterPro"/>
</dbReference>
<evidence type="ECO:0000313" key="2">
    <source>
        <dbReference type="Proteomes" id="UP000280344"/>
    </source>
</evidence>
<sequence>MPAEMGLWRVDGEKLTRVVPTAVSLESQLESYIESDASMLGEALLIIGRQVPTAHGGFIDLLALDETAAVYVIELKRDKTPRETTAQVIDYGSWVATLGRADIQAIFENYQPGIALEEAFAEMFNETLPLEVNSSQVLTIVASSVDPATERIVRFLHEEYALPINVVFFRHFVDGGNSYFARSWLVEPTSQAAPTSASSRRSKTRERWNGTDWYVSFGEYEGGRQWSDGRKYGFVSAGGGEWFSRTLKNLKPGARVFACIPKDGYVGVGTVLGEAERFDELKVEYQGAETLLASLALDGNYRRDGDENDNVAEWAVPVQWSHTVPSGQGFWRTGMFANQNSATRLRQQFTIEQVSTAFGLNEE</sequence>
<name>A0A3S9PZY3_9ACTO</name>
<protein>
    <recommendedName>
        <fullName evidence="3">DUF91 domain-containing protein</fullName>
    </recommendedName>
</protein>
<reference evidence="1 2" key="1">
    <citation type="submission" date="2018-12" db="EMBL/GenBank/DDBJ databases">
        <title>Complete genome sequence of Flaviflexus sp. H23T48.</title>
        <authorList>
            <person name="Bae J.-W."/>
            <person name="Lee J.-Y."/>
        </authorList>
    </citation>
    <scope>NUCLEOTIDE SEQUENCE [LARGE SCALE GENOMIC DNA]</scope>
    <source>
        <strain evidence="1 2">H23T48</strain>
    </source>
</reference>
<organism evidence="1 2">
    <name type="scientific">Flaviflexus ciconiae</name>
    <dbReference type="NCBI Taxonomy" id="2496867"/>
    <lineage>
        <taxon>Bacteria</taxon>
        <taxon>Bacillati</taxon>
        <taxon>Actinomycetota</taxon>
        <taxon>Actinomycetes</taxon>
        <taxon>Actinomycetales</taxon>
        <taxon>Actinomycetaceae</taxon>
        <taxon>Flaviflexus</taxon>
    </lineage>
</organism>
<dbReference type="InterPro" id="IPR011856">
    <property type="entry name" value="tRNA_endonuc-like_dom_sf"/>
</dbReference>
<dbReference type="AlphaFoldDB" id="A0A3S9PZY3"/>
<dbReference type="Gene3D" id="3.40.1350.10">
    <property type="match status" value="1"/>
</dbReference>
<evidence type="ECO:0000313" key="1">
    <source>
        <dbReference type="EMBL" id="AZQ77878.1"/>
    </source>
</evidence>
<dbReference type="RefSeq" id="WP_126704680.1">
    <property type="nucleotide sequence ID" value="NZ_CP034593.1"/>
</dbReference>
<dbReference type="KEGG" id="flh:EJ997_11565"/>
<gene>
    <name evidence="1" type="ORF">EJ997_11565</name>
</gene>
<keyword evidence="2" id="KW-1185">Reference proteome</keyword>